<sequence length="402" mass="45061">MAEVKKYSINVPQAKLDRLSRRLEDAEFPEEIENGGSTYGAQVNDVKRFVDHWRNKFDWRAHEKKLNELPNYEVQVDVKGHGAVDMHFLHQKSEVANAIPLLFVHGWPGSFLEVTKMLPLLKGGDGRPAFHVVAPSLPNYGFSGPALKRGFNVRCYAEACHKVMLALGYDQYATQGGDSGMVITRACAHLYPQHVKACHINWPWAAMPEEFANGTEPQPEYSEREKAQMARAEQWNPFGMGDGRGYIAIQSTRPLTINYAFRDSPVALLAWVWDKLSDWSDNYPFTEDEVCLWVSIYVFSRAGPDASTFFYYEALHDAVEIPVPVIQGYIDVPLGIADFPVEIANMPQSWRHTMGPIVFQKLYESGGHFAGWERPSDIADGLSEMFGKGGGAHGVIAGKDGY</sequence>
<evidence type="ECO:0000313" key="6">
    <source>
        <dbReference type="EMBL" id="USW57414.1"/>
    </source>
</evidence>
<reference evidence="6" key="1">
    <citation type="submission" date="2022-06" db="EMBL/GenBank/DDBJ databases">
        <title>Complete genome sequences of two strains of the flax pathogen Septoria linicola.</title>
        <authorList>
            <person name="Lapalu N."/>
            <person name="Simon A."/>
            <person name="Demenou B."/>
            <person name="Paumier D."/>
            <person name="Guillot M.-P."/>
            <person name="Gout L."/>
            <person name="Valade R."/>
        </authorList>
    </citation>
    <scope>NUCLEOTIDE SEQUENCE</scope>
    <source>
        <strain evidence="6">SE15195</strain>
    </source>
</reference>
<organism evidence="6 7">
    <name type="scientific">Septoria linicola</name>
    <dbReference type="NCBI Taxonomy" id="215465"/>
    <lineage>
        <taxon>Eukaryota</taxon>
        <taxon>Fungi</taxon>
        <taxon>Dikarya</taxon>
        <taxon>Ascomycota</taxon>
        <taxon>Pezizomycotina</taxon>
        <taxon>Dothideomycetes</taxon>
        <taxon>Dothideomycetidae</taxon>
        <taxon>Mycosphaerellales</taxon>
        <taxon>Mycosphaerellaceae</taxon>
        <taxon>Septoria</taxon>
    </lineage>
</organism>
<dbReference type="Pfam" id="PF06441">
    <property type="entry name" value="EHN"/>
    <property type="match status" value="1"/>
</dbReference>
<dbReference type="PIRSF" id="PIRSF001112">
    <property type="entry name" value="Epoxide_hydrolase"/>
    <property type="match status" value="1"/>
</dbReference>
<feature type="domain" description="Epoxide hydrolase N-terminal" evidence="5">
    <location>
        <begin position="5"/>
        <end position="114"/>
    </location>
</feature>
<evidence type="ECO:0000256" key="1">
    <source>
        <dbReference type="ARBA" id="ARBA00010088"/>
    </source>
</evidence>
<feature type="active site" description="Proton acceptor" evidence="4">
    <location>
        <position position="368"/>
    </location>
</feature>
<dbReference type="PANTHER" id="PTHR21661:SF35">
    <property type="entry name" value="EPOXIDE HYDROLASE"/>
    <property type="match status" value="1"/>
</dbReference>
<proteinExistence type="inferred from homology"/>
<dbReference type="InterPro" id="IPR010497">
    <property type="entry name" value="Epoxide_hydro_N"/>
</dbReference>
<dbReference type="Proteomes" id="UP001056384">
    <property type="component" value="Chromosome 9"/>
</dbReference>
<evidence type="ECO:0000313" key="7">
    <source>
        <dbReference type="Proteomes" id="UP001056384"/>
    </source>
</evidence>
<feature type="active site" description="Proton donor" evidence="4">
    <location>
        <position position="311"/>
    </location>
</feature>
<evidence type="ECO:0000256" key="2">
    <source>
        <dbReference type="ARBA" id="ARBA00022797"/>
    </source>
</evidence>
<dbReference type="PANTHER" id="PTHR21661">
    <property type="entry name" value="EPOXIDE HYDROLASE 1-RELATED"/>
    <property type="match status" value="1"/>
</dbReference>
<accession>A0A9Q9AYF0</accession>
<protein>
    <submittedName>
        <fullName evidence="6">Epoxide hydrolase, alpha/Beta hydrolase</fullName>
    </submittedName>
</protein>
<comment type="similarity">
    <text evidence="1">Belongs to the peptidase S33 family.</text>
</comment>
<dbReference type="InterPro" id="IPR029058">
    <property type="entry name" value="AB_hydrolase_fold"/>
</dbReference>
<dbReference type="EMBL" id="CP099426">
    <property type="protein sequence ID" value="USW57414.1"/>
    <property type="molecule type" value="Genomic_DNA"/>
</dbReference>
<dbReference type="InterPro" id="IPR016292">
    <property type="entry name" value="Epoxide_hydrolase"/>
</dbReference>
<dbReference type="GO" id="GO:0004301">
    <property type="term" value="F:epoxide hydrolase activity"/>
    <property type="evidence" value="ECO:0007669"/>
    <property type="project" value="TreeGrafter"/>
</dbReference>
<dbReference type="OrthoDB" id="7130006at2759"/>
<name>A0A9Q9AYF0_9PEZI</name>
<dbReference type="GO" id="GO:0097176">
    <property type="term" value="P:epoxide metabolic process"/>
    <property type="evidence" value="ECO:0007669"/>
    <property type="project" value="TreeGrafter"/>
</dbReference>
<keyword evidence="3 6" id="KW-0378">Hydrolase</keyword>
<keyword evidence="7" id="KW-1185">Reference proteome</keyword>
<keyword evidence="2" id="KW-0058">Aromatic hydrocarbons catabolism</keyword>
<feature type="active site" description="Nucleophile" evidence="4">
    <location>
        <position position="178"/>
    </location>
</feature>
<gene>
    <name evidence="6" type="ORF">Slin15195_G107330</name>
</gene>
<dbReference type="Gene3D" id="3.40.50.1820">
    <property type="entry name" value="alpha/beta hydrolase"/>
    <property type="match status" value="1"/>
</dbReference>
<dbReference type="SUPFAM" id="SSF53474">
    <property type="entry name" value="alpha/beta-Hydrolases"/>
    <property type="match status" value="1"/>
</dbReference>
<dbReference type="InterPro" id="IPR000639">
    <property type="entry name" value="Epox_hydrolase-like"/>
</dbReference>
<evidence type="ECO:0000256" key="4">
    <source>
        <dbReference type="PIRSR" id="PIRSR001112-1"/>
    </source>
</evidence>
<dbReference type="AlphaFoldDB" id="A0A9Q9AYF0"/>
<evidence type="ECO:0000259" key="5">
    <source>
        <dbReference type="Pfam" id="PF06441"/>
    </source>
</evidence>
<evidence type="ECO:0000256" key="3">
    <source>
        <dbReference type="ARBA" id="ARBA00022801"/>
    </source>
</evidence>
<dbReference type="PRINTS" id="PR00412">
    <property type="entry name" value="EPOXHYDRLASE"/>
</dbReference>